<dbReference type="GO" id="GO:0016020">
    <property type="term" value="C:membrane"/>
    <property type="evidence" value="ECO:0007669"/>
    <property type="project" value="TreeGrafter"/>
</dbReference>
<sequence length="341" mass="35477">MGGGGSRDGTAGTEGTHGRAAEAGLWRRALLRGGAGAAVGGTILAGTANAAGRGRGAGAVAGGADVRRPIRPIPVPAQAPAREGTVEVDGGARLAYWDTGGDGAPVVLLHPASSSAETWPYQQPFLARAGYRVIGYSRRGVGGAEPGDTTRPGTGSGDLHTLADALGLGRFHAVGVAAGGGIALDHALQHPERLRSLTLSCTLGGIQEQEYENLLASLRPPAWGSWPVQFRELGPAYRAADPDGTARWAEIAQRAATGRVGQPYAVPATWAHLEALTVPTLLIWGDGDLFTPPPVQRVLAGHLTRARVRTAVLDECGHNAHWERSDLFNPTLLGFLRRNPR</sequence>
<evidence type="ECO:0000259" key="1">
    <source>
        <dbReference type="Pfam" id="PF12697"/>
    </source>
</evidence>
<dbReference type="PRINTS" id="PR00111">
    <property type="entry name" value="ABHYDROLASE"/>
</dbReference>
<dbReference type="PANTHER" id="PTHR43798:SF33">
    <property type="entry name" value="HYDROLASE, PUTATIVE (AFU_ORTHOLOGUE AFUA_2G14860)-RELATED"/>
    <property type="match status" value="1"/>
</dbReference>
<dbReference type="eggNOG" id="COG2267">
    <property type="taxonomic scope" value="Bacteria"/>
</dbReference>
<dbReference type="InterPro" id="IPR000073">
    <property type="entry name" value="AB_hydrolase_1"/>
</dbReference>
<dbReference type="Pfam" id="PF12697">
    <property type="entry name" value="Abhydrolase_6"/>
    <property type="match status" value="1"/>
</dbReference>
<proteinExistence type="predicted"/>
<dbReference type="EMBL" id="CM000913">
    <property type="protein sequence ID" value="EFG06594.1"/>
    <property type="molecule type" value="Genomic_DNA"/>
</dbReference>
<dbReference type="GeneID" id="93731863"/>
<dbReference type="SUPFAM" id="SSF53474">
    <property type="entry name" value="alpha/beta-Hydrolases"/>
    <property type="match status" value="1"/>
</dbReference>
<reference evidence="2 3" key="1">
    <citation type="journal article" date="2010" name="Genome Biol. Evol.">
        <title>The sequence of a 1.8-mb bacterial linear plasmid reveals a rich evolutionary reservoir of secondary metabolic pathways.</title>
        <authorList>
            <person name="Medema M.H."/>
            <person name="Trefzer A."/>
            <person name="Kovalchuk A."/>
            <person name="van den Berg M."/>
            <person name="Mueller U."/>
            <person name="Heijne W."/>
            <person name="Wu L."/>
            <person name="Alam M.T."/>
            <person name="Ronning C.M."/>
            <person name="Nierman W.C."/>
            <person name="Bovenberg R.A.L."/>
            <person name="Breitling R."/>
            <person name="Takano E."/>
        </authorList>
    </citation>
    <scope>NUCLEOTIDE SEQUENCE [LARGE SCALE GENOMIC DNA]</scope>
    <source>
        <strain evidence="3">ATCC 27064 / DSM 738 / JCM 4710 / NBRC 13307 / NCIMB 12785 / NRRL 3585 / VKM Ac-602</strain>
    </source>
</reference>
<dbReference type="EC" id="1.11.1.10" evidence="2"/>
<dbReference type="AlphaFoldDB" id="E2Q1W8"/>
<keyword evidence="2" id="KW-0560">Oxidoreductase</keyword>
<name>E2Q1W8_STRCL</name>
<evidence type="ECO:0000313" key="3">
    <source>
        <dbReference type="Proteomes" id="UP000002357"/>
    </source>
</evidence>
<dbReference type="PANTHER" id="PTHR43798">
    <property type="entry name" value="MONOACYLGLYCEROL LIPASE"/>
    <property type="match status" value="1"/>
</dbReference>
<organism evidence="2 3">
    <name type="scientific">Streptomyces clavuligerus</name>
    <dbReference type="NCBI Taxonomy" id="1901"/>
    <lineage>
        <taxon>Bacteria</taxon>
        <taxon>Bacillati</taxon>
        <taxon>Actinomycetota</taxon>
        <taxon>Actinomycetes</taxon>
        <taxon>Kitasatosporales</taxon>
        <taxon>Streptomycetaceae</taxon>
        <taxon>Streptomyces</taxon>
    </lineage>
</organism>
<dbReference type="InterPro" id="IPR029058">
    <property type="entry name" value="AB_hydrolase_fold"/>
</dbReference>
<evidence type="ECO:0000313" key="2">
    <source>
        <dbReference type="EMBL" id="EFG06594.1"/>
    </source>
</evidence>
<feature type="domain" description="AB hydrolase-1" evidence="1">
    <location>
        <begin position="106"/>
        <end position="328"/>
    </location>
</feature>
<keyword evidence="2" id="KW-0575">Peroxidase</keyword>
<dbReference type="Gene3D" id="3.40.50.1820">
    <property type="entry name" value="alpha/beta hydrolase"/>
    <property type="match status" value="1"/>
</dbReference>
<dbReference type="STRING" id="1901.BB341_20610"/>
<dbReference type="RefSeq" id="WP_003960307.1">
    <property type="nucleotide sequence ID" value="NZ_CM000913.1"/>
</dbReference>
<dbReference type="OrthoDB" id="9799612at2"/>
<gene>
    <name evidence="2" type="ORF">SCLAV_1519</name>
</gene>
<keyword evidence="3" id="KW-1185">Reference proteome</keyword>
<protein>
    <submittedName>
        <fullName evidence="2">Twin-arginine translocation pathway signal</fullName>
        <ecNumber evidence="2">1.11.1.10</ecNumber>
    </submittedName>
</protein>
<accession>E2Q1W8</accession>
<dbReference type="GO" id="GO:0016691">
    <property type="term" value="F:chloride peroxidase activity"/>
    <property type="evidence" value="ECO:0007669"/>
    <property type="project" value="UniProtKB-EC"/>
</dbReference>
<dbReference type="InterPro" id="IPR050266">
    <property type="entry name" value="AB_hydrolase_sf"/>
</dbReference>
<dbReference type="Proteomes" id="UP000002357">
    <property type="component" value="Chromosome"/>
</dbReference>
<dbReference type="KEGG" id="sclf:BB341_20610"/>